<evidence type="ECO:0000313" key="6">
    <source>
        <dbReference type="EMBL" id="KAF3505483.1"/>
    </source>
</evidence>
<dbReference type="EMBL" id="QGKX02001521">
    <property type="protein sequence ID" value="KAF3505483.1"/>
    <property type="molecule type" value="Genomic_DNA"/>
</dbReference>
<feature type="domain" description="Ubiquitin-like protease family profile" evidence="4">
    <location>
        <begin position="799"/>
        <end position="875"/>
    </location>
</feature>
<evidence type="ECO:0000256" key="3">
    <source>
        <dbReference type="SAM" id="MobiDB-lite"/>
    </source>
</evidence>
<evidence type="ECO:0000313" key="7">
    <source>
        <dbReference type="Proteomes" id="UP000712600"/>
    </source>
</evidence>
<organism evidence="6 7">
    <name type="scientific">Brassica cretica</name>
    <name type="common">Mustard</name>
    <dbReference type="NCBI Taxonomy" id="69181"/>
    <lineage>
        <taxon>Eukaryota</taxon>
        <taxon>Viridiplantae</taxon>
        <taxon>Streptophyta</taxon>
        <taxon>Embryophyta</taxon>
        <taxon>Tracheophyta</taxon>
        <taxon>Spermatophyta</taxon>
        <taxon>Magnoliopsida</taxon>
        <taxon>eudicotyledons</taxon>
        <taxon>Gunneridae</taxon>
        <taxon>Pentapetalae</taxon>
        <taxon>rosids</taxon>
        <taxon>malvids</taxon>
        <taxon>Brassicales</taxon>
        <taxon>Brassicaceae</taxon>
        <taxon>Brassiceae</taxon>
        <taxon>Brassica</taxon>
    </lineage>
</organism>
<dbReference type="Pfam" id="PF02902">
    <property type="entry name" value="Peptidase_C48"/>
    <property type="match status" value="1"/>
</dbReference>
<reference evidence="6" key="1">
    <citation type="submission" date="2019-12" db="EMBL/GenBank/DDBJ databases">
        <title>Genome sequencing and annotation of Brassica cretica.</title>
        <authorList>
            <person name="Studholme D.J."/>
            <person name="Sarris P."/>
        </authorList>
    </citation>
    <scope>NUCLEOTIDE SEQUENCE</scope>
    <source>
        <strain evidence="6">PFS-109/04</strain>
        <tissue evidence="6">Leaf</tissue>
    </source>
</reference>
<feature type="region of interest" description="Disordered" evidence="3">
    <location>
        <begin position="325"/>
        <end position="398"/>
    </location>
</feature>
<evidence type="ECO:0000259" key="4">
    <source>
        <dbReference type="Pfam" id="PF02902"/>
    </source>
</evidence>
<dbReference type="PANTHER" id="PTHR48449">
    <property type="entry name" value="DUF1985 DOMAIN-CONTAINING PROTEIN"/>
    <property type="match status" value="1"/>
</dbReference>
<name>A0A8S9NX74_BRACR</name>
<feature type="domain" description="DUF1985" evidence="5">
    <location>
        <begin position="134"/>
        <end position="244"/>
    </location>
</feature>
<gene>
    <name evidence="6" type="ORF">F2Q69_00005511</name>
</gene>
<keyword evidence="1" id="KW-0645">Protease</keyword>
<dbReference type="InterPro" id="IPR003653">
    <property type="entry name" value="Peptidase_C48_C"/>
</dbReference>
<feature type="region of interest" description="Disordered" evidence="3">
    <location>
        <begin position="586"/>
        <end position="611"/>
    </location>
</feature>
<feature type="region of interest" description="Disordered" evidence="3">
    <location>
        <begin position="643"/>
        <end position="721"/>
    </location>
</feature>
<sequence>MAVSSVSARRAAIVLYYTGMVLGAEKTEKLSQILCRISGIGDGLDRRGIFASRAQGGDVGSSASQFPSRLFAVNSYPTALLLNIYSKANVICAVAACLQGSPDMDILLRSQFGKLFQLHVVHCQNSTKLIGTLLCRQLITIRKFELWFTFGRHPLRFSLDEFHAVTGLNCGSFDVGDSDADEAPGSTMWNKLFDTTLGGITVSQVLEMLRNPFLAGWKRVPLALIALVDGVVCCNDKILKLTRALLQLLCKIPDGARTATFLDDPTACKDIVTILSVQDILAVEADAAVIIRTPGPIPERERYMWLEDVEDDRVTRLAEMMHSGKTFKPEDFPGRDKSFAPKTEEKKTGGRVLNDEKPGGGTIHRRNLRPRKPAVVNFKDESSSGNGGPAGHPQTGWCTHEDLKPWIDEQLKKLSSEFKHHLGEMEKNICRRLGVPEATINKSRKRKVNEDNHGQSESQISGRKQIRSPIRRAKKTKPTASSRGGKNILMHFAPETETTHLKGYTPGMRTPNTAEDCLQPEKPSISVTVLTVYSNVLLVRPQSYVSPPKHMHSILTRRYRDEEAVPVAWEERNPNIYNSVKTVHASHPASSTYPDSEPKVASTRNKDVGEPVLVEENLEGVLSPSGGYAPPLLALHPPVPSPVVEGGALEQPLIEERKPYSPTKEEDEKYDSCKEDISNDSQLKEKEIQPKRGHPLPNTDDGSNDVESGGKRQRKKSNKIRGVYTPDARLKGLFSSEKKVEYKPIGKSSRAVFNRFRDILIENLAQKFEIKTGIVVTNSFFLDIAEPGKWLSDEASWAGSKKNRMIMFDLYFTKLIQSSCAAFSEAGDKLHFDWGKNLASYVTGKTKGKYLKLELGRDVDMVYAPMMWGADHWVAKFIEMHANGDGKEEMSQITDKIVGIFREKYAMDCYEEFVGDLRVAIEG</sequence>
<proteinExistence type="predicted"/>
<evidence type="ECO:0008006" key="8">
    <source>
        <dbReference type="Google" id="ProtNLM"/>
    </source>
</evidence>
<protein>
    <recommendedName>
        <fullName evidence="8">Ubiquitin-like protease family profile domain-containing protein</fullName>
    </recommendedName>
</protein>
<feature type="compositionally biased region" description="Basic and acidic residues" evidence="3">
    <location>
        <begin position="654"/>
        <end position="690"/>
    </location>
</feature>
<dbReference type="AlphaFoldDB" id="A0A8S9NX74"/>
<feature type="compositionally biased region" description="Basic residues" evidence="3">
    <location>
        <begin position="363"/>
        <end position="372"/>
    </location>
</feature>
<dbReference type="GO" id="GO:0008234">
    <property type="term" value="F:cysteine-type peptidase activity"/>
    <property type="evidence" value="ECO:0007669"/>
    <property type="project" value="InterPro"/>
</dbReference>
<feature type="region of interest" description="Disordered" evidence="3">
    <location>
        <begin position="438"/>
        <end position="519"/>
    </location>
</feature>
<keyword evidence="2" id="KW-0378">Hydrolase</keyword>
<evidence type="ECO:0000259" key="5">
    <source>
        <dbReference type="Pfam" id="PF09331"/>
    </source>
</evidence>
<dbReference type="InterPro" id="IPR015410">
    <property type="entry name" value="DUF1985"/>
</dbReference>
<evidence type="ECO:0000256" key="2">
    <source>
        <dbReference type="ARBA" id="ARBA00022801"/>
    </source>
</evidence>
<dbReference type="Pfam" id="PF09331">
    <property type="entry name" value="DUF1985"/>
    <property type="match status" value="1"/>
</dbReference>
<feature type="compositionally biased region" description="Basic residues" evidence="3">
    <location>
        <begin position="464"/>
        <end position="477"/>
    </location>
</feature>
<dbReference type="GO" id="GO:0006508">
    <property type="term" value="P:proteolysis"/>
    <property type="evidence" value="ECO:0007669"/>
    <property type="project" value="UniProtKB-KW"/>
</dbReference>
<feature type="compositionally biased region" description="Basic and acidic residues" evidence="3">
    <location>
        <begin position="327"/>
        <end position="358"/>
    </location>
</feature>
<evidence type="ECO:0000256" key="1">
    <source>
        <dbReference type="ARBA" id="ARBA00022670"/>
    </source>
</evidence>
<comment type="caution">
    <text evidence="6">The sequence shown here is derived from an EMBL/GenBank/DDBJ whole genome shotgun (WGS) entry which is preliminary data.</text>
</comment>
<accession>A0A8S9NX74</accession>
<dbReference type="PANTHER" id="PTHR48449:SF1">
    <property type="entry name" value="DUF1985 DOMAIN-CONTAINING PROTEIN"/>
    <property type="match status" value="1"/>
</dbReference>
<dbReference type="Proteomes" id="UP000712600">
    <property type="component" value="Unassembled WGS sequence"/>
</dbReference>